<dbReference type="InterPro" id="IPR013785">
    <property type="entry name" value="Aldolase_TIM"/>
</dbReference>
<proteinExistence type="inferred from homology"/>
<dbReference type="Pfam" id="PF00701">
    <property type="entry name" value="DHDPS"/>
    <property type="match status" value="1"/>
</dbReference>
<accession>A0A212KBG9</accession>
<comment type="similarity">
    <text evidence="1 3">Belongs to the DapA family.</text>
</comment>
<dbReference type="EMBL" id="FLUQ01000005">
    <property type="protein sequence ID" value="SBW09031.1"/>
    <property type="molecule type" value="Genomic_DNA"/>
</dbReference>
<feature type="active site" description="Schiff-base intermediate with substrate" evidence="4">
    <location>
        <position position="165"/>
    </location>
</feature>
<feature type="binding site" evidence="5">
    <location>
        <position position="208"/>
    </location>
    <ligand>
        <name>pyruvate</name>
        <dbReference type="ChEBI" id="CHEBI:15361"/>
    </ligand>
</feature>
<organism evidence="6">
    <name type="scientific">uncultured delta proteobacterium</name>
    <dbReference type="NCBI Taxonomy" id="34034"/>
    <lineage>
        <taxon>Bacteria</taxon>
        <taxon>Deltaproteobacteria</taxon>
        <taxon>environmental samples</taxon>
    </lineage>
</organism>
<dbReference type="CDD" id="cd00408">
    <property type="entry name" value="DHDPS-like"/>
    <property type="match status" value="1"/>
</dbReference>
<keyword evidence="2 3" id="KW-0456">Lyase</keyword>
<feature type="active site" description="Proton donor/acceptor" evidence="4">
    <location>
        <position position="137"/>
    </location>
</feature>
<evidence type="ECO:0000256" key="5">
    <source>
        <dbReference type="PIRSR" id="PIRSR001365-2"/>
    </source>
</evidence>
<evidence type="ECO:0000313" key="6">
    <source>
        <dbReference type="EMBL" id="SBW09031.1"/>
    </source>
</evidence>
<protein>
    <submittedName>
        <fullName evidence="6">Dihydrodipicolinate synthetase</fullName>
    </submittedName>
</protein>
<dbReference type="PANTHER" id="PTHR12128:SF66">
    <property type="entry name" value="4-HYDROXY-2-OXOGLUTARATE ALDOLASE, MITOCHONDRIAL"/>
    <property type="match status" value="1"/>
</dbReference>
<dbReference type="InterPro" id="IPR002220">
    <property type="entry name" value="DapA-like"/>
</dbReference>
<dbReference type="PRINTS" id="PR00146">
    <property type="entry name" value="DHPICSNTHASE"/>
</dbReference>
<gene>
    <name evidence="6" type="ORF">KL86DPRO_50048</name>
</gene>
<dbReference type="SUPFAM" id="SSF51569">
    <property type="entry name" value="Aldolase"/>
    <property type="match status" value="1"/>
</dbReference>
<dbReference type="PANTHER" id="PTHR12128">
    <property type="entry name" value="DIHYDRODIPICOLINATE SYNTHASE"/>
    <property type="match status" value="1"/>
</dbReference>
<name>A0A212KBG9_9DELT</name>
<sequence length="306" mass="33467">MAKKYHGVIPPILTPVDAKENVDEEGFRAVLEHCVKGGLHGIFVAGTNGETMALTQKERNNAIRIAIDQVAGRVPVMAGIMDSSTRRVIDNLKDLEQMGGTCAVITSIFYDRHTSQDQTVRHFEKIAKETNIDLLIYNIPPFTGLKLNGATVLKIAEFDRVMGYKDSSGAFPEFMQVLAKYENSPFCCLQGVTPLALTSLLLGADGFVPALAPLFPELFVEAYEAGRSKDIALTKQYDAVLRESSKILGMSKNATAANKFAISLLGHTDKRVIFPQDTISPEEERQITAKVAEVNELHAALKKSLA</sequence>
<dbReference type="Gene3D" id="3.20.20.70">
    <property type="entry name" value="Aldolase class I"/>
    <property type="match status" value="1"/>
</dbReference>
<evidence type="ECO:0000256" key="4">
    <source>
        <dbReference type="PIRSR" id="PIRSR001365-1"/>
    </source>
</evidence>
<evidence type="ECO:0000256" key="3">
    <source>
        <dbReference type="PIRNR" id="PIRNR001365"/>
    </source>
</evidence>
<dbReference type="SMART" id="SM01130">
    <property type="entry name" value="DHDPS"/>
    <property type="match status" value="1"/>
</dbReference>
<reference evidence="6" key="1">
    <citation type="submission" date="2016-04" db="EMBL/GenBank/DDBJ databases">
        <authorList>
            <person name="Evans L.H."/>
            <person name="Alamgir A."/>
            <person name="Owens N."/>
            <person name="Weber N.D."/>
            <person name="Virtaneva K."/>
            <person name="Barbian K."/>
            <person name="Babar A."/>
            <person name="Rosenke K."/>
        </authorList>
    </citation>
    <scope>NUCLEOTIDE SEQUENCE</scope>
    <source>
        <strain evidence="6">86</strain>
    </source>
</reference>
<dbReference type="PIRSF" id="PIRSF001365">
    <property type="entry name" value="DHDPS"/>
    <property type="match status" value="1"/>
</dbReference>
<dbReference type="AlphaFoldDB" id="A0A212KBG9"/>
<evidence type="ECO:0000256" key="1">
    <source>
        <dbReference type="ARBA" id="ARBA00007592"/>
    </source>
</evidence>
<evidence type="ECO:0000256" key="2">
    <source>
        <dbReference type="ARBA" id="ARBA00023239"/>
    </source>
</evidence>
<dbReference type="GO" id="GO:0008840">
    <property type="term" value="F:4-hydroxy-tetrahydrodipicolinate synthase activity"/>
    <property type="evidence" value="ECO:0007669"/>
    <property type="project" value="TreeGrafter"/>
</dbReference>